<dbReference type="EMBL" id="LGIQ01000011">
    <property type="protein sequence ID" value="KNB69201.1"/>
    <property type="molecule type" value="Genomic_DNA"/>
</dbReference>
<keyword evidence="16" id="KW-1185">Reference proteome</keyword>
<evidence type="ECO:0000256" key="8">
    <source>
        <dbReference type="ARBA" id="ARBA00023315"/>
    </source>
</evidence>
<proteinExistence type="inferred from homology"/>
<evidence type="ECO:0000313" key="16">
    <source>
        <dbReference type="Proteomes" id="UP000319578"/>
    </source>
</evidence>
<keyword evidence="6" id="KW-0479">Metal-binding</keyword>
<keyword evidence="5" id="KW-0808">Transferase</keyword>
<keyword evidence="8" id="KW-0012">Acyltransferase</keyword>
<dbReference type="NCBIfam" id="NF011652">
    <property type="entry name" value="PRK15070.1"/>
    <property type="match status" value="1"/>
</dbReference>
<comment type="cofactor">
    <cofactor evidence="1">
        <name>Zn(2+)</name>
        <dbReference type="ChEBI" id="CHEBI:29105"/>
    </cofactor>
</comment>
<evidence type="ECO:0000256" key="12">
    <source>
        <dbReference type="ARBA" id="ARBA00047589"/>
    </source>
</evidence>
<dbReference type="GO" id="GO:0046872">
    <property type="term" value="F:metal ion binding"/>
    <property type="evidence" value="ECO:0007669"/>
    <property type="project" value="UniProtKB-KW"/>
</dbReference>
<dbReference type="InterPro" id="IPR008300">
    <property type="entry name" value="PTAC"/>
</dbReference>
<dbReference type="EMBL" id="BJON01000022">
    <property type="protein sequence ID" value="GED71670.1"/>
    <property type="molecule type" value="Genomic_DNA"/>
</dbReference>
<dbReference type="PATRIC" id="fig|54915.3.peg.4169"/>
<dbReference type="PANTHER" id="PTHR39453">
    <property type="entry name" value="PHOSPHATE PROPANOYLTRANSFERASE"/>
    <property type="match status" value="1"/>
</dbReference>
<evidence type="ECO:0000256" key="10">
    <source>
        <dbReference type="ARBA" id="ARBA00030939"/>
    </source>
</evidence>
<evidence type="ECO:0000256" key="5">
    <source>
        <dbReference type="ARBA" id="ARBA00022679"/>
    </source>
</evidence>
<evidence type="ECO:0000256" key="6">
    <source>
        <dbReference type="ARBA" id="ARBA00022723"/>
    </source>
</evidence>
<evidence type="ECO:0000256" key="7">
    <source>
        <dbReference type="ARBA" id="ARBA00022833"/>
    </source>
</evidence>
<comment type="caution">
    <text evidence="14">The sequence shown here is derived from an EMBL/GenBank/DDBJ whole genome shotgun (WGS) entry which is preliminary data.</text>
</comment>
<keyword evidence="7" id="KW-0862">Zinc</keyword>
<evidence type="ECO:0000256" key="1">
    <source>
        <dbReference type="ARBA" id="ARBA00001947"/>
    </source>
</evidence>
<dbReference type="AlphaFoldDB" id="A0A0K9YKJ3"/>
<evidence type="ECO:0000313" key="13">
    <source>
        <dbReference type="EMBL" id="GED71670.1"/>
    </source>
</evidence>
<reference evidence="13 16" key="3">
    <citation type="submission" date="2019-06" db="EMBL/GenBank/DDBJ databases">
        <title>Whole genome shotgun sequence of Brevibacillus reuszeri NBRC 15719.</title>
        <authorList>
            <person name="Hosoyama A."/>
            <person name="Uohara A."/>
            <person name="Ohji S."/>
            <person name="Ichikawa N."/>
        </authorList>
    </citation>
    <scope>NUCLEOTIDE SEQUENCE [LARGE SCALE GENOMIC DNA]</scope>
    <source>
        <strain evidence="13 16">NBRC 15719</strain>
    </source>
</reference>
<comment type="catalytic activity">
    <reaction evidence="12">
        <text>propanoyl-CoA + phosphate = propanoyl phosphate + CoA</text>
        <dbReference type="Rhea" id="RHEA:28046"/>
        <dbReference type="ChEBI" id="CHEBI:43474"/>
        <dbReference type="ChEBI" id="CHEBI:57287"/>
        <dbReference type="ChEBI" id="CHEBI:57392"/>
        <dbReference type="ChEBI" id="CHEBI:58933"/>
        <dbReference type="EC" id="2.3.1.222"/>
    </reaction>
</comment>
<dbReference type="Pfam" id="PF06130">
    <property type="entry name" value="PTAC"/>
    <property type="match status" value="1"/>
</dbReference>
<sequence>MAVITETTLRAMLRTGVPNPFVVHAEDRFTPAATDFLKGRGIRVEVLGSANAFSGGSEGALEQTIPVGVSNRHIHLATEDVERLFGAGYKLTPLRALSQTGQFAATETVTLLGPKGLMKDVRILGPARGVSQVEISRTDGFSLGIHPPVRMSGSLEATPGITLIGPAGCVVLESGVIVAKCHVHMSDLDARAFHVQDGDSLMLQMLGERTLIFPNVTVRVSPRYTLDFHIDLDEANAASLKTGDKVRLLGKNGKLFSSAGRC</sequence>
<dbReference type="PANTHER" id="PTHR39453:SF1">
    <property type="entry name" value="PHOSPHATE PROPANOYLTRANSFERASE"/>
    <property type="match status" value="1"/>
</dbReference>
<organism evidence="14 15">
    <name type="scientific">Brevibacillus reuszeri</name>
    <dbReference type="NCBI Taxonomy" id="54915"/>
    <lineage>
        <taxon>Bacteria</taxon>
        <taxon>Bacillati</taxon>
        <taxon>Bacillota</taxon>
        <taxon>Bacilli</taxon>
        <taxon>Bacillales</taxon>
        <taxon>Paenibacillaceae</taxon>
        <taxon>Brevibacillus</taxon>
    </lineage>
</organism>
<dbReference type="EC" id="2.3.1.222" evidence="3"/>
<dbReference type="OrthoDB" id="9784365at2"/>
<evidence type="ECO:0000256" key="9">
    <source>
        <dbReference type="ARBA" id="ARBA00030044"/>
    </source>
</evidence>
<dbReference type="STRING" id="54915.ADS79_25095"/>
<evidence type="ECO:0000256" key="4">
    <source>
        <dbReference type="ARBA" id="ARBA00020837"/>
    </source>
</evidence>
<evidence type="ECO:0000256" key="3">
    <source>
        <dbReference type="ARBA" id="ARBA00012206"/>
    </source>
</evidence>
<dbReference type="GO" id="GO:0016747">
    <property type="term" value="F:acyltransferase activity, transferring groups other than amino-acyl groups"/>
    <property type="evidence" value="ECO:0007669"/>
    <property type="project" value="InterPro"/>
</dbReference>
<evidence type="ECO:0000256" key="2">
    <source>
        <dbReference type="ARBA" id="ARBA00007342"/>
    </source>
</evidence>
<protein>
    <recommendedName>
        <fullName evidence="4">Phosphate propanoyltransferase</fullName>
        <ecNumber evidence="3">2.3.1.222</ecNumber>
    </recommendedName>
    <alternativeName>
        <fullName evidence="10">Phosphate acyltransferase PduL</fullName>
    </alternativeName>
    <alternativeName>
        <fullName evidence="9">Phosphotransacylase PduL</fullName>
    </alternativeName>
    <alternativeName>
        <fullName evidence="11">Propanediol utilization protein PduL</fullName>
    </alternativeName>
</protein>
<dbReference type="RefSeq" id="WP_049741196.1">
    <property type="nucleotide sequence ID" value="NZ_BJON01000022.1"/>
</dbReference>
<dbReference type="Proteomes" id="UP000319578">
    <property type="component" value="Unassembled WGS sequence"/>
</dbReference>
<name>A0A0K9YKJ3_9BACL</name>
<comment type="similarity">
    <text evidence="2">Belongs to the PduL family.</text>
</comment>
<reference evidence="14" key="2">
    <citation type="submission" date="2015-07" db="EMBL/GenBank/DDBJ databases">
        <title>MeaNS - Measles Nucleotide Surveillance Program.</title>
        <authorList>
            <person name="Tran T."/>
            <person name="Druce J."/>
        </authorList>
    </citation>
    <scope>NUCLEOTIDE SEQUENCE</scope>
    <source>
        <strain evidence="14">DSM 9887</strain>
    </source>
</reference>
<evidence type="ECO:0000313" key="15">
    <source>
        <dbReference type="Proteomes" id="UP000036834"/>
    </source>
</evidence>
<evidence type="ECO:0000256" key="11">
    <source>
        <dbReference type="ARBA" id="ARBA00033077"/>
    </source>
</evidence>
<accession>A0A0K9YKJ3</accession>
<evidence type="ECO:0000313" key="14">
    <source>
        <dbReference type="EMBL" id="KNB69201.1"/>
    </source>
</evidence>
<dbReference type="Proteomes" id="UP000036834">
    <property type="component" value="Unassembled WGS sequence"/>
</dbReference>
<reference evidence="15" key="1">
    <citation type="submission" date="2015-07" db="EMBL/GenBank/DDBJ databases">
        <title>Genome sequencing project for genomic taxonomy and phylogenomics of Bacillus-like bacteria.</title>
        <authorList>
            <person name="Liu B."/>
            <person name="Wang J."/>
            <person name="Zhu Y."/>
            <person name="Liu G."/>
            <person name="Chen Q."/>
            <person name="Chen Z."/>
            <person name="Lan J."/>
            <person name="Che J."/>
            <person name="Ge C."/>
            <person name="Shi H."/>
            <person name="Pan Z."/>
            <person name="Liu X."/>
        </authorList>
    </citation>
    <scope>NUCLEOTIDE SEQUENCE [LARGE SCALE GENOMIC DNA]</scope>
    <source>
        <strain evidence="15">DSM 9887</strain>
    </source>
</reference>
<gene>
    <name evidence="14" type="ORF">ADS79_25095</name>
    <name evidence="13" type="ORF">BRE01_53720</name>
</gene>